<name>A0A0E9PHJ8_ANGAN</name>
<proteinExistence type="predicted"/>
<dbReference type="EMBL" id="GBXM01105017">
    <property type="protein sequence ID" value="JAH03560.1"/>
    <property type="molecule type" value="Transcribed_RNA"/>
</dbReference>
<reference evidence="2" key="2">
    <citation type="journal article" date="2015" name="Fish Shellfish Immunol.">
        <title>Early steps in the European eel (Anguilla anguilla)-Vibrio vulnificus interaction in the gills: Role of the RtxA13 toxin.</title>
        <authorList>
            <person name="Callol A."/>
            <person name="Pajuelo D."/>
            <person name="Ebbesson L."/>
            <person name="Teles M."/>
            <person name="MacKenzie S."/>
            <person name="Amaro C."/>
        </authorList>
    </citation>
    <scope>NUCLEOTIDE SEQUENCE</scope>
</reference>
<protein>
    <submittedName>
        <fullName evidence="2">Uncharacterized protein</fullName>
    </submittedName>
</protein>
<dbReference type="AlphaFoldDB" id="A0A0E9PHJ8"/>
<accession>A0A0E9PHJ8</accession>
<evidence type="ECO:0000256" key="1">
    <source>
        <dbReference type="SAM" id="MobiDB-lite"/>
    </source>
</evidence>
<feature type="region of interest" description="Disordered" evidence="1">
    <location>
        <begin position="40"/>
        <end position="64"/>
    </location>
</feature>
<organism evidence="2">
    <name type="scientific">Anguilla anguilla</name>
    <name type="common">European freshwater eel</name>
    <name type="synonym">Muraena anguilla</name>
    <dbReference type="NCBI Taxonomy" id="7936"/>
    <lineage>
        <taxon>Eukaryota</taxon>
        <taxon>Metazoa</taxon>
        <taxon>Chordata</taxon>
        <taxon>Craniata</taxon>
        <taxon>Vertebrata</taxon>
        <taxon>Euteleostomi</taxon>
        <taxon>Actinopterygii</taxon>
        <taxon>Neopterygii</taxon>
        <taxon>Teleostei</taxon>
        <taxon>Anguilliformes</taxon>
        <taxon>Anguillidae</taxon>
        <taxon>Anguilla</taxon>
    </lineage>
</organism>
<feature type="compositionally biased region" description="Basic residues" evidence="1">
    <location>
        <begin position="42"/>
        <end position="52"/>
    </location>
</feature>
<reference evidence="2" key="1">
    <citation type="submission" date="2014-11" db="EMBL/GenBank/DDBJ databases">
        <authorList>
            <person name="Amaro Gonzalez C."/>
        </authorList>
    </citation>
    <scope>NUCLEOTIDE SEQUENCE</scope>
</reference>
<sequence>MRVPCVEAFGSLPITNDRENRPSLSCWGKNEEGIKTQACRSSHTHTHTHTHTSLKPTFQLAPLR</sequence>
<evidence type="ECO:0000313" key="2">
    <source>
        <dbReference type="EMBL" id="JAH03560.1"/>
    </source>
</evidence>